<dbReference type="Pfam" id="PF00335">
    <property type="entry name" value="Tetraspanin"/>
    <property type="match status" value="1"/>
</dbReference>
<feature type="transmembrane region" description="Helical" evidence="5">
    <location>
        <begin position="71"/>
        <end position="89"/>
    </location>
</feature>
<dbReference type="Gene3D" id="1.10.1450.10">
    <property type="entry name" value="Tetraspanin"/>
    <property type="match status" value="1"/>
</dbReference>
<protein>
    <recommendedName>
        <fullName evidence="8">Tetraspanin</fullName>
    </recommendedName>
</protein>
<dbReference type="Proteomes" id="UP000092460">
    <property type="component" value="Unassembled WGS sequence"/>
</dbReference>
<dbReference type="GO" id="GO:0016020">
    <property type="term" value="C:membrane"/>
    <property type="evidence" value="ECO:0007669"/>
    <property type="project" value="UniProtKB-SubCell"/>
</dbReference>
<evidence type="ECO:0000256" key="3">
    <source>
        <dbReference type="ARBA" id="ARBA00022989"/>
    </source>
</evidence>
<evidence type="ECO:0008006" key="8">
    <source>
        <dbReference type="Google" id="ProtNLM"/>
    </source>
</evidence>
<comment type="subcellular location">
    <subcellularLocation>
        <location evidence="1">Membrane</location>
        <topology evidence="1">Multi-pass membrane protein</topology>
    </subcellularLocation>
</comment>
<feature type="transmembrane region" description="Helical" evidence="5">
    <location>
        <begin position="42"/>
        <end position="59"/>
    </location>
</feature>
<keyword evidence="3 5" id="KW-1133">Transmembrane helix</keyword>
<evidence type="ECO:0000256" key="1">
    <source>
        <dbReference type="ARBA" id="ARBA00004141"/>
    </source>
</evidence>
<dbReference type="InterPro" id="IPR018499">
    <property type="entry name" value="Tetraspanin/Peripherin"/>
</dbReference>
<evidence type="ECO:0000313" key="7">
    <source>
        <dbReference type="Proteomes" id="UP000092460"/>
    </source>
</evidence>
<keyword evidence="2 5" id="KW-0812">Transmembrane</keyword>
<reference evidence="7" key="1">
    <citation type="submission" date="2015-01" db="EMBL/GenBank/DDBJ databases">
        <authorList>
            <person name="Aksoy S."/>
            <person name="Warren W."/>
            <person name="Wilson R.K."/>
        </authorList>
    </citation>
    <scope>NUCLEOTIDE SEQUENCE [LARGE SCALE GENOMIC DNA]</scope>
    <source>
        <strain evidence="7">IAEA</strain>
    </source>
</reference>
<dbReference type="AlphaFoldDB" id="A0A1B0AUY6"/>
<dbReference type="SUPFAM" id="SSF48652">
    <property type="entry name" value="Tetraspanin"/>
    <property type="match status" value="1"/>
</dbReference>
<organism evidence="6 7">
    <name type="scientific">Glossina palpalis gambiensis</name>
    <dbReference type="NCBI Taxonomy" id="67801"/>
    <lineage>
        <taxon>Eukaryota</taxon>
        <taxon>Metazoa</taxon>
        <taxon>Ecdysozoa</taxon>
        <taxon>Arthropoda</taxon>
        <taxon>Hexapoda</taxon>
        <taxon>Insecta</taxon>
        <taxon>Pterygota</taxon>
        <taxon>Neoptera</taxon>
        <taxon>Endopterygota</taxon>
        <taxon>Diptera</taxon>
        <taxon>Brachycera</taxon>
        <taxon>Muscomorpha</taxon>
        <taxon>Hippoboscoidea</taxon>
        <taxon>Glossinidae</taxon>
        <taxon>Glossina</taxon>
    </lineage>
</organism>
<dbReference type="EnsemblMetazoa" id="GPPI009562-RA">
    <property type="protein sequence ID" value="GPPI009562-PA"/>
    <property type="gene ID" value="GPPI009562"/>
</dbReference>
<name>A0A1B0AUY6_9MUSC</name>
<dbReference type="EMBL" id="JXJN01003829">
    <property type="status" value="NOT_ANNOTATED_CDS"/>
    <property type="molecule type" value="Genomic_DNA"/>
</dbReference>
<dbReference type="InterPro" id="IPR008952">
    <property type="entry name" value="Tetraspanin_EC2_sf"/>
</dbReference>
<reference evidence="6" key="2">
    <citation type="submission" date="2020-05" db="UniProtKB">
        <authorList>
            <consortium name="EnsemblMetazoa"/>
        </authorList>
    </citation>
    <scope>IDENTIFICATION</scope>
    <source>
        <strain evidence="6">IAEA</strain>
    </source>
</reference>
<keyword evidence="4 5" id="KW-0472">Membrane</keyword>
<proteinExistence type="predicted"/>
<keyword evidence="7" id="KW-1185">Reference proteome</keyword>
<dbReference type="VEuPathDB" id="VectorBase:GPPI009562"/>
<evidence type="ECO:0000256" key="4">
    <source>
        <dbReference type="ARBA" id="ARBA00023136"/>
    </source>
</evidence>
<sequence>MDSLERTYSNCVRRITLKELNVVIILAFFVLLHSNPDLLNTIYVVSIGMFSMLAIYYVLNLDRSYMFTSKTCFLTIVALMLFYACHAAISLRHTLRDVLEIVFENEGKLFASTLIDYVQRTYSCCGWNGPEDYLEGQIPECCINHNDSHRICLAGCKNKFYL</sequence>
<evidence type="ECO:0000256" key="2">
    <source>
        <dbReference type="ARBA" id="ARBA00022692"/>
    </source>
</evidence>
<feature type="transmembrane region" description="Helical" evidence="5">
    <location>
        <begin position="20"/>
        <end position="36"/>
    </location>
</feature>
<evidence type="ECO:0000313" key="6">
    <source>
        <dbReference type="EnsemblMetazoa" id="GPPI009562-PA"/>
    </source>
</evidence>
<accession>A0A1B0AUY6</accession>
<evidence type="ECO:0000256" key="5">
    <source>
        <dbReference type="SAM" id="Phobius"/>
    </source>
</evidence>
<dbReference type="CDD" id="cd03127">
    <property type="entry name" value="tetraspanin_LEL"/>
    <property type="match status" value="1"/>
</dbReference>